<evidence type="ECO:0000259" key="3">
    <source>
        <dbReference type="SMART" id="SM00701"/>
    </source>
</evidence>
<dbReference type="Proteomes" id="UP000245697">
    <property type="component" value="Unassembled WGS sequence"/>
</dbReference>
<protein>
    <submittedName>
        <fullName evidence="4">N-acetylmuramoyl-L-alanine amidase</fullName>
    </submittedName>
</protein>
<feature type="region of interest" description="Disordered" evidence="2">
    <location>
        <begin position="179"/>
        <end position="255"/>
    </location>
</feature>
<evidence type="ECO:0000256" key="1">
    <source>
        <dbReference type="ARBA" id="ARBA00007553"/>
    </source>
</evidence>
<dbReference type="AlphaFoldDB" id="A0A316FVZ3"/>
<dbReference type="EMBL" id="QGGR01000001">
    <property type="protein sequence ID" value="PWK52255.1"/>
    <property type="molecule type" value="Genomic_DNA"/>
</dbReference>
<feature type="domain" description="Peptidoglycan recognition protein family" evidence="3">
    <location>
        <begin position="288"/>
        <end position="435"/>
    </location>
</feature>
<dbReference type="CDD" id="cd06583">
    <property type="entry name" value="PGRP"/>
    <property type="match status" value="1"/>
</dbReference>
<dbReference type="GO" id="GO:0008270">
    <property type="term" value="F:zinc ion binding"/>
    <property type="evidence" value="ECO:0007669"/>
    <property type="project" value="InterPro"/>
</dbReference>
<feature type="compositionally biased region" description="Low complexity" evidence="2">
    <location>
        <begin position="134"/>
        <end position="150"/>
    </location>
</feature>
<keyword evidence="5" id="KW-1185">Reference proteome</keyword>
<dbReference type="InterPro" id="IPR006619">
    <property type="entry name" value="PGRP_domain_met/bac"/>
</dbReference>
<sequence length="778" mass="79242">MRRKLAIGIGTAVAVLAAGGGVAVLTSPSGTAPAEAAPAEAAPAEAAPAATPTELPPDPAAAPPRIRTALSSVDLTAGGRPAQIAQRDTRRFSLLGVSWPDPSAVPDGTIEVRTRGAATGEWSGWQALEKADTGPDAAEAAASGRRGATEPLWAGPSDGVAVRIGGKAGLTAGLRLDLIDPGAESGGRGGGEPSPGASADPSPSPTPSPSASTTVPGDTPIEGDGPVDETVEEPAEAPPAVEEQAPPVVGQDTGTGVDSVVQEVAPAAAASVPTVAPTSTAPVKAQFPVYYTRTAWSADETIVGSVTDAKVVNAVWVHHTGTTNDYDCSESAAIVRAIQSNDVNVKGLSDLGYNYLVDKCGRLFEGRRGGVENAIVPAATVGFNTGYAAIAVIGNYETAASSAAVETILAQVGAARLGRYDFNPASQGTFTAGVANDKLAKGAQITVPRLSGHRDADATVCPGANLYARLADIRARAQQMVTGLALTSVTGGGYSGGAYYVRSSAKLNWNIATPPADLARFEVLVDSTVVSTLTGDARTATVPIPAGRHGVTVRAVHDSGSTARVGVTVYGDPTAPTYRGALPLNLITGTYSTTSVPVRLGLTGTDNLRFAGYTVTSPRSATLGPAASWATTVRPGTSTWRLTARDVAGNSRAAWMSRSVVLSAETAAKRSGTWSRRTSGSYLGGKALAATAKNAKLTYTFTGRSAALIFSRGSRTGKAYVYLDGRKVATIDTRATATKYRQALWVSSTAVKKHTVTIVVAGTAGRTTVVSDGLAYIR</sequence>
<dbReference type="PANTHER" id="PTHR11022">
    <property type="entry name" value="PEPTIDOGLYCAN RECOGNITION PROTEIN"/>
    <property type="match status" value="1"/>
</dbReference>
<dbReference type="PANTHER" id="PTHR11022:SF41">
    <property type="entry name" value="PEPTIDOGLYCAN-RECOGNITION PROTEIN LC-RELATED"/>
    <property type="match status" value="1"/>
</dbReference>
<dbReference type="SUPFAM" id="SSF55846">
    <property type="entry name" value="N-acetylmuramoyl-L-alanine amidase-like"/>
    <property type="match status" value="1"/>
</dbReference>
<feature type="region of interest" description="Disordered" evidence="2">
    <location>
        <begin position="130"/>
        <end position="156"/>
    </location>
</feature>
<dbReference type="RefSeq" id="WP_146246153.1">
    <property type="nucleotide sequence ID" value="NZ_BONA01000018.1"/>
</dbReference>
<evidence type="ECO:0000256" key="2">
    <source>
        <dbReference type="SAM" id="MobiDB-lite"/>
    </source>
</evidence>
<feature type="region of interest" description="Disordered" evidence="2">
    <location>
        <begin position="27"/>
        <end position="64"/>
    </location>
</feature>
<name>A0A316FVZ3_9ACTN</name>
<feature type="compositionally biased region" description="Low complexity" evidence="2">
    <location>
        <begin position="238"/>
        <end position="249"/>
    </location>
</feature>
<comment type="similarity">
    <text evidence="1">Belongs to the N-acetylmuramoyl-L-alanine amidase 2 family.</text>
</comment>
<feature type="compositionally biased region" description="Acidic residues" evidence="2">
    <location>
        <begin position="225"/>
        <end position="235"/>
    </location>
</feature>
<dbReference type="GO" id="GO:0008745">
    <property type="term" value="F:N-acetylmuramoyl-L-alanine amidase activity"/>
    <property type="evidence" value="ECO:0007669"/>
    <property type="project" value="InterPro"/>
</dbReference>
<dbReference type="InterPro" id="IPR015510">
    <property type="entry name" value="PGRP"/>
</dbReference>
<comment type="caution">
    <text evidence="4">The sequence shown here is derived from an EMBL/GenBank/DDBJ whole genome shotgun (WGS) entry which is preliminary data.</text>
</comment>
<feature type="compositionally biased region" description="Gly residues" evidence="2">
    <location>
        <begin position="184"/>
        <end position="193"/>
    </location>
</feature>
<dbReference type="GO" id="GO:0009253">
    <property type="term" value="P:peptidoglycan catabolic process"/>
    <property type="evidence" value="ECO:0007669"/>
    <property type="project" value="InterPro"/>
</dbReference>
<dbReference type="InterPro" id="IPR036505">
    <property type="entry name" value="Amidase/PGRP_sf"/>
</dbReference>
<dbReference type="Pfam" id="PF01510">
    <property type="entry name" value="Amidase_2"/>
    <property type="match status" value="1"/>
</dbReference>
<dbReference type="OrthoDB" id="514320at2"/>
<dbReference type="InterPro" id="IPR002502">
    <property type="entry name" value="Amidase_domain"/>
</dbReference>
<dbReference type="Gene3D" id="2.60.120.260">
    <property type="entry name" value="Galactose-binding domain-like"/>
    <property type="match status" value="1"/>
</dbReference>
<reference evidence="4 5" key="1">
    <citation type="submission" date="2018-05" db="EMBL/GenBank/DDBJ databases">
        <title>Genomic Encyclopedia of Archaeal and Bacterial Type Strains, Phase II (KMG-II): from individual species to whole genera.</title>
        <authorList>
            <person name="Goeker M."/>
        </authorList>
    </citation>
    <scope>NUCLEOTIDE SEQUENCE [LARGE SCALE GENOMIC DNA]</scope>
    <source>
        <strain evidence="4 5">DSM 45184</strain>
    </source>
</reference>
<proteinExistence type="inferred from homology"/>
<evidence type="ECO:0000313" key="4">
    <source>
        <dbReference type="EMBL" id="PWK52255.1"/>
    </source>
</evidence>
<organism evidence="4 5">
    <name type="scientific">Actinoplanes xinjiangensis</name>
    <dbReference type="NCBI Taxonomy" id="512350"/>
    <lineage>
        <taxon>Bacteria</taxon>
        <taxon>Bacillati</taxon>
        <taxon>Actinomycetota</taxon>
        <taxon>Actinomycetes</taxon>
        <taxon>Micromonosporales</taxon>
        <taxon>Micromonosporaceae</taxon>
        <taxon>Actinoplanes</taxon>
    </lineage>
</organism>
<evidence type="ECO:0000313" key="5">
    <source>
        <dbReference type="Proteomes" id="UP000245697"/>
    </source>
</evidence>
<feature type="compositionally biased region" description="Low complexity" evidence="2">
    <location>
        <begin position="27"/>
        <end position="53"/>
    </location>
</feature>
<dbReference type="SMART" id="SM00701">
    <property type="entry name" value="PGRP"/>
    <property type="match status" value="1"/>
</dbReference>
<dbReference type="Gene3D" id="3.40.80.10">
    <property type="entry name" value="Peptidoglycan recognition protein-like"/>
    <property type="match status" value="1"/>
</dbReference>
<gene>
    <name evidence="4" type="ORF">BC793_101264</name>
</gene>
<accession>A0A316FVZ3</accession>